<protein>
    <submittedName>
        <fullName evidence="3">GL21431</fullName>
    </submittedName>
</protein>
<evidence type="ECO:0000259" key="2">
    <source>
        <dbReference type="Pfam" id="PF14529"/>
    </source>
</evidence>
<dbReference type="Gene3D" id="3.60.10.10">
    <property type="entry name" value="Endonuclease/exonuclease/phosphatase"/>
    <property type="match status" value="1"/>
</dbReference>
<proteinExistence type="predicted"/>
<organism evidence="4">
    <name type="scientific">Drosophila persimilis</name>
    <name type="common">Fruit fly</name>
    <dbReference type="NCBI Taxonomy" id="7234"/>
    <lineage>
        <taxon>Eukaryota</taxon>
        <taxon>Metazoa</taxon>
        <taxon>Ecdysozoa</taxon>
        <taxon>Arthropoda</taxon>
        <taxon>Hexapoda</taxon>
        <taxon>Insecta</taxon>
        <taxon>Pterygota</taxon>
        <taxon>Neoptera</taxon>
        <taxon>Endopterygota</taxon>
        <taxon>Diptera</taxon>
        <taxon>Brachycera</taxon>
        <taxon>Muscomorpha</taxon>
        <taxon>Ephydroidea</taxon>
        <taxon>Drosophilidae</taxon>
        <taxon>Drosophila</taxon>
        <taxon>Sophophora</taxon>
    </lineage>
</organism>
<sequence>MRVFQDRRGKAAIIVDEPDAICMPMETLTTDFGVCVRVTGRFGSIFLCSVYCQFDTDLAPYLRYLDAVLLLGSRTPVIFGLDANAVSPAWFSKLSGHNRGQANYARGELLSAWITEMRAGVLNEASRVFTFDNRRGQSYIDVTIVNQAATMWATYEWEVKEWDTSDHNMIHVVVTTDPNDTVEPIAPMPSWKLSNARWRLFEEEVVREIAELPEDIAESPLDNQVSALRSVVHIGHYTLQTPRGQETEAKAPGRSSARDRRSRGTCARVEDLLSAVQEAHPEIEEDNWRRFVGENRDDPWGHVYWICRGRKKSTEIGCLRTDSRLVATWRDCAGVLLRNFFPVAESNAHIAIPIEAPPDLEAFEVDACVARLKSRRSPGMDGITGATCKALLRAIPQHMTAMYSRCLETGYFPTEWKHHRVVPLLKGPDKDRTDPT</sequence>
<feature type="region of interest" description="Disordered" evidence="1">
    <location>
        <begin position="241"/>
        <end position="263"/>
    </location>
</feature>
<dbReference type="PhylomeDB" id="B4HCA8"/>
<dbReference type="OMA" id="SAWITEM"/>
<dbReference type="Pfam" id="PF14529">
    <property type="entry name" value="Exo_endo_phos_2"/>
    <property type="match status" value="1"/>
</dbReference>
<dbReference type="InterPro" id="IPR036691">
    <property type="entry name" value="Endo/exonu/phosph_ase_sf"/>
</dbReference>
<dbReference type="InterPro" id="IPR005135">
    <property type="entry name" value="Endo/exonuclease/phosphatase"/>
</dbReference>
<accession>B4HCA8</accession>
<keyword evidence="4" id="KW-1185">Reference proteome</keyword>
<dbReference type="Proteomes" id="UP000008744">
    <property type="component" value="Unassembled WGS sequence"/>
</dbReference>
<gene>
    <name evidence="3" type="primary">Dper\GL21431</name>
    <name evidence="3" type="ORF">Dper_GL21431</name>
</gene>
<evidence type="ECO:0000256" key="1">
    <source>
        <dbReference type="SAM" id="MobiDB-lite"/>
    </source>
</evidence>
<dbReference type="EMBL" id="CH479292">
    <property type="protein sequence ID" value="EDW25716.1"/>
    <property type="molecule type" value="Genomic_DNA"/>
</dbReference>
<feature type="compositionally biased region" description="Basic and acidic residues" evidence="1">
    <location>
        <begin position="245"/>
        <end position="259"/>
    </location>
</feature>
<name>B4HCA8_DROPE</name>
<dbReference type="HOGENOM" id="CLU_525063_0_0_1"/>
<dbReference type="STRING" id="7234.B4HCA8"/>
<dbReference type="GO" id="GO:0003824">
    <property type="term" value="F:catalytic activity"/>
    <property type="evidence" value="ECO:0007669"/>
    <property type="project" value="InterPro"/>
</dbReference>
<reference evidence="3 4" key="1">
    <citation type="journal article" date="2007" name="Nature">
        <title>Evolution of genes and genomes on the Drosophila phylogeny.</title>
        <authorList>
            <consortium name="Drosophila 12 Genomes Consortium"/>
            <person name="Clark A.G."/>
            <person name="Eisen M.B."/>
            <person name="Smith D.R."/>
            <person name="Bergman C.M."/>
            <person name="Oliver B."/>
            <person name="Markow T.A."/>
            <person name="Kaufman T.C."/>
            <person name="Kellis M."/>
            <person name="Gelbart W."/>
            <person name="Iyer V.N."/>
            <person name="Pollard D.A."/>
            <person name="Sackton T.B."/>
            <person name="Larracuente A.M."/>
            <person name="Singh N.D."/>
            <person name="Abad J.P."/>
            <person name="Abt D.N."/>
            <person name="Adryan B."/>
            <person name="Aguade M."/>
            <person name="Akashi H."/>
            <person name="Anderson W.W."/>
            <person name="Aquadro C.F."/>
            <person name="Ardell D.H."/>
            <person name="Arguello R."/>
            <person name="Artieri C.G."/>
            <person name="Barbash D.A."/>
            <person name="Barker D."/>
            <person name="Barsanti P."/>
            <person name="Batterham P."/>
            <person name="Batzoglou S."/>
            <person name="Begun D."/>
            <person name="Bhutkar A."/>
            <person name="Blanco E."/>
            <person name="Bosak S.A."/>
            <person name="Bradley R.K."/>
            <person name="Brand A.D."/>
            <person name="Brent M.R."/>
            <person name="Brooks A.N."/>
            <person name="Brown R.H."/>
            <person name="Butlin R.K."/>
            <person name="Caggese C."/>
            <person name="Calvi B.R."/>
            <person name="Bernardo de Carvalho A."/>
            <person name="Caspi A."/>
            <person name="Castrezana S."/>
            <person name="Celniker S.E."/>
            <person name="Chang J.L."/>
            <person name="Chapple C."/>
            <person name="Chatterji S."/>
            <person name="Chinwalla A."/>
            <person name="Civetta A."/>
            <person name="Clifton S.W."/>
            <person name="Comeron J.M."/>
            <person name="Costello J.C."/>
            <person name="Coyne J.A."/>
            <person name="Daub J."/>
            <person name="David R.G."/>
            <person name="Delcher A.L."/>
            <person name="Delehaunty K."/>
            <person name="Do C.B."/>
            <person name="Ebling H."/>
            <person name="Edwards K."/>
            <person name="Eickbush T."/>
            <person name="Evans J.D."/>
            <person name="Filipski A."/>
            <person name="Findeiss S."/>
            <person name="Freyhult E."/>
            <person name="Fulton L."/>
            <person name="Fulton R."/>
            <person name="Garcia A.C."/>
            <person name="Gardiner A."/>
            <person name="Garfield D.A."/>
            <person name="Garvin B.E."/>
            <person name="Gibson G."/>
            <person name="Gilbert D."/>
            <person name="Gnerre S."/>
            <person name="Godfrey J."/>
            <person name="Good R."/>
            <person name="Gotea V."/>
            <person name="Gravely B."/>
            <person name="Greenberg A.J."/>
            <person name="Griffiths-Jones S."/>
            <person name="Gross S."/>
            <person name="Guigo R."/>
            <person name="Gustafson E.A."/>
            <person name="Haerty W."/>
            <person name="Hahn M.W."/>
            <person name="Halligan D.L."/>
            <person name="Halpern A.L."/>
            <person name="Halter G.M."/>
            <person name="Han M.V."/>
            <person name="Heger A."/>
            <person name="Hillier L."/>
            <person name="Hinrichs A.S."/>
            <person name="Holmes I."/>
            <person name="Hoskins R.A."/>
            <person name="Hubisz M.J."/>
            <person name="Hultmark D."/>
            <person name="Huntley M.A."/>
            <person name="Jaffe D.B."/>
            <person name="Jagadeeshan S."/>
            <person name="Jeck W.R."/>
            <person name="Johnson J."/>
            <person name="Jones C.D."/>
            <person name="Jordan W.C."/>
            <person name="Karpen G.H."/>
            <person name="Kataoka E."/>
            <person name="Keightley P.D."/>
            <person name="Kheradpour P."/>
            <person name="Kirkness E.F."/>
            <person name="Koerich L.B."/>
            <person name="Kristiansen K."/>
            <person name="Kudrna D."/>
            <person name="Kulathinal R.J."/>
            <person name="Kumar S."/>
            <person name="Kwok R."/>
            <person name="Lander E."/>
            <person name="Langley C.H."/>
            <person name="Lapoint R."/>
            <person name="Lazzaro B.P."/>
            <person name="Lee S.J."/>
            <person name="Levesque L."/>
            <person name="Li R."/>
            <person name="Lin C.F."/>
            <person name="Lin M.F."/>
            <person name="Lindblad-Toh K."/>
            <person name="Llopart A."/>
            <person name="Long M."/>
            <person name="Low L."/>
            <person name="Lozovsky E."/>
            <person name="Lu J."/>
            <person name="Luo M."/>
            <person name="Machado C.A."/>
            <person name="Makalowski W."/>
            <person name="Marzo M."/>
            <person name="Matsuda M."/>
            <person name="Matzkin L."/>
            <person name="McAllister B."/>
            <person name="McBride C.S."/>
            <person name="McKernan B."/>
            <person name="McKernan K."/>
            <person name="Mendez-Lago M."/>
            <person name="Minx P."/>
            <person name="Mollenhauer M.U."/>
            <person name="Montooth K."/>
            <person name="Mount S.M."/>
            <person name="Mu X."/>
            <person name="Myers E."/>
            <person name="Negre B."/>
            <person name="Newfeld S."/>
            <person name="Nielsen R."/>
            <person name="Noor M.A."/>
            <person name="O'Grady P."/>
            <person name="Pachter L."/>
            <person name="Papaceit M."/>
            <person name="Parisi M.J."/>
            <person name="Parisi M."/>
            <person name="Parts L."/>
            <person name="Pedersen J.S."/>
            <person name="Pesole G."/>
            <person name="Phillippy A.M."/>
            <person name="Ponting C.P."/>
            <person name="Pop M."/>
            <person name="Porcelli D."/>
            <person name="Powell J.R."/>
            <person name="Prohaska S."/>
            <person name="Pruitt K."/>
            <person name="Puig M."/>
            <person name="Quesneville H."/>
            <person name="Ram K.R."/>
            <person name="Rand D."/>
            <person name="Rasmussen M.D."/>
            <person name="Reed L.K."/>
            <person name="Reenan R."/>
            <person name="Reily A."/>
            <person name="Remington K.A."/>
            <person name="Rieger T.T."/>
            <person name="Ritchie M.G."/>
            <person name="Robin C."/>
            <person name="Rogers Y.H."/>
            <person name="Rohde C."/>
            <person name="Rozas J."/>
            <person name="Rubenfield M.J."/>
            <person name="Ruiz A."/>
            <person name="Russo S."/>
            <person name="Salzberg S.L."/>
            <person name="Sanchez-Gracia A."/>
            <person name="Saranga D.J."/>
            <person name="Sato H."/>
            <person name="Schaeffer S.W."/>
            <person name="Schatz M.C."/>
            <person name="Schlenke T."/>
            <person name="Schwartz R."/>
            <person name="Segarra C."/>
            <person name="Singh R.S."/>
            <person name="Sirot L."/>
            <person name="Sirota M."/>
            <person name="Sisneros N.B."/>
            <person name="Smith C.D."/>
            <person name="Smith T.F."/>
            <person name="Spieth J."/>
            <person name="Stage D.E."/>
            <person name="Stark A."/>
            <person name="Stephan W."/>
            <person name="Strausberg R.L."/>
            <person name="Strempel S."/>
            <person name="Sturgill D."/>
            <person name="Sutton G."/>
            <person name="Sutton G.G."/>
            <person name="Tao W."/>
            <person name="Teichmann S."/>
            <person name="Tobari Y.N."/>
            <person name="Tomimura Y."/>
            <person name="Tsolas J.M."/>
            <person name="Valente V.L."/>
            <person name="Venter E."/>
            <person name="Venter J.C."/>
            <person name="Vicario S."/>
            <person name="Vieira F.G."/>
            <person name="Vilella A.J."/>
            <person name="Villasante A."/>
            <person name="Walenz B."/>
            <person name="Wang J."/>
            <person name="Wasserman M."/>
            <person name="Watts T."/>
            <person name="Wilson D."/>
            <person name="Wilson R.K."/>
            <person name="Wing R.A."/>
            <person name="Wolfner M.F."/>
            <person name="Wong A."/>
            <person name="Wong G.K."/>
            <person name="Wu C.I."/>
            <person name="Wu G."/>
            <person name="Yamamoto D."/>
            <person name="Yang H.P."/>
            <person name="Yang S.P."/>
            <person name="Yorke J.A."/>
            <person name="Yoshida K."/>
            <person name="Zdobnov E."/>
            <person name="Zhang P."/>
            <person name="Zhang Y."/>
            <person name="Zimin A.V."/>
            <person name="Baldwin J."/>
            <person name="Abdouelleil A."/>
            <person name="Abdulkadir J."/>
            <person name="Abebe A."/>
            <person name="Abera B."/>
            <person name="Abreu J."/>
            <person name="Acer S.C."/>
            <person name="Aftuck L."/>
            <person name="Alexander A."/>
            <person name="An P."/>
            <person name="Anderson E."/>
            <person name="Anderson S."/>
            <person name="Arachi H."/>
            <person name="Azer M."/>
            <person name="Bachantsang P."/>
            <person name="Barry A."/>
            <person name="Bayul T."/>
            <person name="Berlin A."/>
            <person name="Bessette D."/>
            <person name="Bloom T."/>
            <person name="Blye J."/>
            <person name="Boguslavskiy L."/>
            <person name="Bonnet C."/>
            <person name="Boukhgalter B."/>
            <person name="Bourzgui I."/>
            <person name="Brown A."/>
            <person name="Cahill P."/>
            <person name="Channer S."/>
            <person name="Cheshatsang Y."/>
            <person name="Chuda L."/>
            <person name="Citroen M."/>
            <person name="Collymore A."/>
            <person name="Cooke P."/>
            <person name="Costello M."/>
            <person name="D'Aco K."/>
            <person name="Daza R."/>
            <person name="De Haan G."/>
            <person name="DeGray S."/>
            <person name="DeMaso C."/>
            <person name="Dhargay N."/>
            <person name="Dooley K."/>
            <person name="Dooley E."/>
            <person name="Doricent M."/>
            <person name="Dorje P."/>
            <person name="Dorjee K."/>
            <person name="Dupes A."/>
            <person name="Elong R."/>
            <person name="Falk J."/>
            <person name="Farina A."/>
            <person name="Faro S."/>
            <person name="Ferguson D."/>
            <person name="Fisher S."/>
            <person name="Foley C.D."/>
            <person name="Franke A."/>
            <person name="Friedrich D."/>
            <person name="Gadbois L."/>
            <person name="Gearin G."/>
            <person name="Gearin C.R."/>
            <person name="Giannoukos G."/>
            <person name="Goode T."/>
            <person name="Graham J."/>
            <person name="Grandbois E."/>
            <person name="Grewal S."/>
            <person name="Gyaltsen K."/>
            <person name="Hafez N."/>
            <person name="Hagos B."/>
            <person name="Hall J."/>
            <person name="Henson C."/>
            <person name="Hollinger A."/>
            <person name="Honan T."/>
            <person name="Huard M.D."/>
            <person name="Hughes L."/>
            <person name="Hurhula B."/>
            <person name="Husby M.E."/>
            <person name="Kamat A."/>
            <person name="Kanga B."/>
            <person name="Kashin S."/>
            <person name="Khazanovich D."/>
            <person name="Kisner P."/>
            <person name="Lance K."/>
            <person name="Lara M."/>
            <person name="Lee W."/>
            <person name="Lennon N."/>
            <person name="Letendre F."/>
            <person name="LeVine R."/>
            <person name="Lipovsky A."/>
            <person name="Liu X."/>
            <person name="Liu J."/>
            <person name="Liu S."/>
            <person name="Lokyitsang T."/>
            <person name="Lokyitsang Y."/>
            <person name="Lubonja R."/>
            <person name="Lui A."/>
            <person name="MacDonald P."/>
            <person name="Magnisalis V."/>
            <person name="Maru K."/>
            <person name="Matthews C."/>
            <person name="McCusker W."/>
            <person name="McDonough S."/>
            <person name="Mehta T."/>
            <person name="Meldrim J."/>
            <person name="Meneus L."/>
            <person name="Mihai O."/>
            <person name="Mihalev A."/>
            <person name="Mihova T."/>
            <person name="Mittelman R."/>
            <person name="Mlenga V."/>
            <person name="Montmayeur A."/>
            <person name="Mulrain L."/>
            <person name="Navidi A."/>
            <person name="Naylor J."/>
            <person name="Negash T."/>
            <person name="Nguyen T."/>
            <person name="Nguyen N."/>
            <person name="Nicol R."/>
            <person name="Norbu C."/>
            <person name="Norbu N."/>
            <person name="Novod N."/>
            <person name="O'Neill B."/>
            <person name="Osman S."/>
            <person name="Markiewicz E."/>
            <person name="Oyono O.L."/>
            <person name="Patti C."/>
            <person name="Phunkhang P."/>
            <person name="Pierre F."/>
            <person name="Priest M."/>
            <person name="Raghuraman S."/>
            <person name="Rege F."/>
            <person name="Reyes R."/>
            <person name="Rise C."/>
            <person name="Rogov P."/>
            <person name="Ross K."/>
            <person name="Ryan E."/>
            <person name="Settipalli S."/>
            <person name="Shea T."/>
            <person name="Sherpa N."/>
            <person name="Shi L."/>
            <person name="Shih D."/>
            <person name="Sparrow T."/>
            <person name="Spaulding J."/>
            <person name="Stalker J."/>
            <person name="Stange-Thomann N."/>
            <person name="Stavropoulos S."/>
            <person name="Stone C."/>
            <person name="Strader C."/>
            <person name="Tesfaye S."/>
            <person name="Thomson T."/>
            <person name="Thoulutsang Y."/>
            <person name="Thoulutsang D."/>
            <person name="Topham K."/>
            <person name="Topping I."/>
            <person name="Tsamla T."/>
            <person name="Vassiliev H."/>
            <person name="Vo A."/>
            <person name="Wangchuk T."/>
            <person name="Wangdi T."/>
            <person name="Weiand M."/>
            <person name="Wilkinson J."/>
            <person name="Wilson A."/>
            <person name="Yadav S."/>
            <person name="Young G."/>
            <person name="Yu Q."/>
            <person name="Zembek L."/>
            <person name="Zhong D."/>
            <person name="Zimmer A."/>
            <person name="Zwirko Z."/>
            <person name="Jaffe D.B."/>
            <person name="Alvarez P."/>
            <person name="Brockman W."/>
            <person name="Butler J."/>
            <person name="Chin C."/>
            <person name="Gnerre S."/>
            <person name="Grabherr M."/>
            <person name="Kleber M."/>
            <person name="Mauceli E."/>
            <person name="MacCallum I."/>
        </authorList>
    </citation>
    <scope>NUCLEOTIDE SEQUENCE [LARGE SCALE GENOMIC DNA]</scope>
    <source>
        <strain evidence="4">MSH-3 / Tucson 14011-0111.49</strain>
    </source>
</reference>
<dbReference type="AlphaFoldDB" id="B4HCA8"/>
<evidence type="ECO:0000313" key="3">
    <source>
        <dbReference type="EMBL" id="EDW25716.1"/>
    </source>
</evidence>
<evidence type="ECO:0000313" key="4">
    <source>
        <dbReference type="Proteomes" id="UP000008744"/>
    </source>
</evidence>
<dbReference type="eggNOG" id="ENOG502SRNA">
    <property type="taxonomic scope" value="Eukaryota"/>
</dbReference>
<feature type="domain" description="Endonuclease/exonuclease/phosphatase" evidence="2">
    <location>
        <begin position="45"/>
        <end position="170"/>
    </location>
</feature>
<dbReference type="SUPFAM" id="SSF56219">
    <property type="entry name" value="DNase I-like"/>
    <property type="match status" value="1"/>
</dbReference>
<dbReference type="SMR" id="B4HCA8"/>